<accession>K4DEB5</accession>
<keyword evidence="2" id="KW-1185">Reference proteome</keyword>
<evidence type="ECO:0000313" key="1">
    <source>
        <dbReference type="EnsemblPlants" id="Solyc12g036580.1.1"/>
    </source>
</evidence>
<name>K4DEB5_SOLLC</name>
<evidence type="ECO:0000313" key="2">
    <source>
        <dbReference type="Proteomes" id="UP000004994"/>
    </source>
</evidence>
<dbReference type="Gramene" id="Solyc12g036580.1.1">
    <property type="protein sequence ID" value="Solyc12g036580.1.1"/>
    <property type="gene ID" value="Solyc12g036580.1"/>
</dbReference>
<sequence>MKVRAAQGTIIPWHNDQMGNSPSKWLIRRVNSQCDTAIRSTIPVSNVMCSYLSFLTAGSAPSIFLLGFASERVLDLSLGKPWFSNLVDLLNLFQKEVSKGCETGNLRPELDLRPLKVKGTQKRRCQRCNLWCLQVIQSILTLPSDQKYTTLLIIFAHEFTFNESYIY</sequence>
<dbReference type="AlphaFoldDB" id="K4DEB5"/>
<organism evidence="1">
    <name type="scientific">Solanum lycopersicum</name>
    <name type="common">Tomato</name>
    <name type="synonym">Lycopersicon esculentum</name>
    <dbReference type="NCBI Taxonomy" id="4081"/>
    <lineage>
        <taxon>Eukaryota</taxon>
        <taxon>Viridiplantae</taxon>
        <taxon>Streptophyta</taxon>
        <taxon>Embryophyta</taxon>
        <taxon>Tracheophyta</taxon>
        <taxon>Spermatophyta</taxon>
        <taxon>Magnoliopsida</taxon>
        <taxon>eudicotyledons</taxon>
        <taxon>Gunneridae</taxon>
        <taxon>Pentapetalae</taxon>
        <taxon>asterids</taxon>
        <taxon>lamiids</taxon>
        <taxon>Solanales</taxon>
        <taxon>Solanaceae</taxon>
        <taxon>Solanoideae</taxon>
        <taxon>Solaneae</taxon>
        <taxon>Solanum</taxon>
        <taxon>Solanum subgen. Lycopersicon</taxon>
    </lineage>
</organism>
<reference evidence="1" key="2">
    <citation type="submission" date="2015-06" db="UniProtKB">
        <authorList>
            <consortium name="EnsemblPlants"/>
        </authorList>
    </citation>
    <scope>IDENTIFICATION</scope>
    <source>
        <strain evidence="1">cv. Heinz 1706</strain>
    </source>
</reference>
<dbReference type="Proteomes" id="UP000004994">
    <property type="component" value="Chromosome 12"/>
</dbReference>
<proteinExistence type="predicted"/>
<dbReference type="EnsemblPlants" id="Solyc12g036580.1.1">
    <property type="protein sequence ID" value="Solyc12g036580.1.1"/>
    <property type="gene ID" value="Solyc12g036580.1"/>
</dbReference>
<dbReference type="HOGENOM" id="CLU_1597314_0_0_1"/>
<dbReference type="PaxDb" id="4081-Solyc12g036580.1.1"/>
<protein>
    <submittedName>
        <fullName evidence="1">Uncharacterized protein</fullName>
    </submittedName>
</protein>
<dbReference type="InParanoid" id="K4DEB5"/>
<reference evidence="1" key="1">
    <citation type="journal article" date="2012" name="Nature">
        <title>The tomato genome sequence provides insights into fleshy fruit evolution.</title>
        <authorList>
            <consortium name="Tomato Genome Consortium"/>
        </authorList>
    </citation>
    <scope>NUCLEOTIDE SEQUENCE [LARGE SCALE GENOMIC DNA]</scope>
    <source>
        <strain evidence="1">cv. Heinz 1706</strain>
    </source>
</reference>